<feature type="compositionally biased region" description="Low complexity" evidence="1">
    <location>
        <begin position="1"/>
        <end position="11"/>
    </location>
</feature>
<evidence type="ECO:0000313" key="3">
    <source>
        <dbReference type="EMBL" id="KAK9713462.1"/>
    </source>
</evidence>
<dbReference type="Proteomes" id="UP001443914">
    <property type="component" value="Unassembled WGS sequence"/>
</dbReference>
<evidence type="ECO:0000256" key="1">
    <source>
        <dbReference type="SAM" id="MobiDB-lite"/>
    </source>
</evidence>
<comment type="caution">
    <text evidence="2">The sequence shown here is derived from an EMBL/GenBank/DDBJ whole genome shotgun (WGS) entry which is preliminary data.</text>
</comment>
<reference evidence="2 4" key="1">
    <citation type="submission" date="2024-03" db="EMBL/GenBank/DDBJ databases">
        <title>WGS assembly of Saponaria officinalis var. Norfolk2.</title>
        <authorList>
            <person name="Jenkins J."/>
            <person name="Shu S."/>
            <person name="Grimwood J."/>
            <person name="Barry K."/>
            <person name="Goodstein D."/>
            <person name="Schmutz J."/>
            <person name="Leebens-Mack J."/>
            <person name="Osbourn A."/>
        </authorList>
    </citation>
    <scope>NUCLEOTIDE SEQUENCE [LARGE SCALE GENOMIC DNA]</scope>
    <source>
        <strain evidence="4">cv. Norfolk2</strain>
        <strain evidence="2">JIC</strain>
        <tissue evidence="2">Leaf</tissue>
    </source>
</reference>
<gene>
    <name evidence="3" type="ORF">RND81_06G028800</name>
    <name evidence="2" type="ORF">RND81_09G187600</name>
</gene>
<keyword evidence="4" id="KW-1185">Reference proteome</keyword>
<protein>
    <submittedName>
        <fullName evidence="2">Uncharacterized protein</fullName>
    </submittedName>
</protein>
<dbReference type="AlphaFoldDB" id="A0AAW1INY3"/>
<name>A0AAW1INY3_SAPOF</name>
<evidence type="ECO:0000313" key="2">
    <source>
        <dbReference type="EMBL" id="KAK9691292.1"/>
    </source>
</evidence>
<organism evidence="2 4">
    <name type="scientific">Saponaria officinalis</name>
    <name type="common">Common soapwort</name>
    <name type="synonym">Lychnis saponaria</name>
    <dbReference type="NCBI Taxonomy" id="3572"/>
    <lineage>
        <taxon>Eukaryota</taxon>
        <taxon>Viridiplantae</taxon>
        <taxon>Streptophyta</taxon>
        <taxon>Embryophyta</taxon>
        <taxon>Tracheophyta</taxon>
        <taxon>Spermatophyta</taxon>
        <taxon>Magnoliopsida</taxon>
        <taxon>eudicotyledons</taxon>
        <taxon>Gunneridae</taxon>
        <taxon>Pentapetalae</taxon>
        <taxon>Caryophyllales</taxon>
        <taxon>Caryophyllaceae</taxon>
        <taxon>Caryophylleae</taxon>
        <taxon>Saponaria</taxon>
    </lineage>
</organism>
<accession>A0AAW1INY3</accession>
<dbReference type="EMBL" id="JBDFQZ010000009">
    <property type="protein sequence ID" value="KAK9691292.1"/>
    <property type="molecule type" value="Genomic_DNA"/>
</dbReference>
<sequence length="124" mass="13841">MSSSSSSAFDVVNEDDSSDQVVSDEVQRSDDVVSSEVGDDDSENPPTAYVVKCRTRKLVDMMSKLNESQKAAVNSIGFGGLFYVGFKHFPTKFVNHFVDAFNDRSHVFRATDSKFVQRKMKKLS</sequence>
<proteinExistence type="predicted"/>
<feature type="region of interest" description="Disordered" evidence="1">
    <location>
        <begin position="1"/>
        <end position="47"/>
    </location>
</feature>
<dbReference type="EMBL" id="JBDFQZ010000006">
    <property type="protein sequence ID" value="KAK9713462.1"/>
    <property type="molecule type" value="Genomic_DNA"/>
</dbReference>
<evidence type="ECO:0000313" key="4">
    <source>
        <dbReference type="Proteomes" id="UP001443914"/>
    </source>
</evidence>